<dbReference type="Proteomes" id="UP000204506">
    <property type="component" value="Segment"/>
</dbReference>
<evidence type="ECO:0000256" key="6">
    <source>
        <dbReference type="ARBA" id="ARBA00035731"/>
    </source>
</evidence>
<evidence type="ECO:0007829" key="11">
    <source>
        <dbReference type="PDB" id="5JS4"/>
    </source>
</evidence>
<evidence type="ECO:0000256" key="5">
    <source>
        <dbReference type="ARBA" id="ARBA00023296"/>
    </source>
</evidence>
<proteinExistence type="evidence at protein level"/>
<dbReference type="Gene3D" id="2.160.20.10">
    <property type="entry name" value="Single-stranded right-handed beta-helix, Pectin lyase-like"/>
    <property type="match status" value="1"/>
</dbReference>
<sequence>MNILRSFTETVVTTPTDIFPISFEYDEKYDAVHVFLNDVAVEDLGYTVSQVNAVTLKIEPAIPDGTVRIERETDIDKMKYIFDAGALFIDQNVDADFRQIVHSQQEVRDGFIKLRGDVLPLVHGLQEALQQAQEASEAAQEAANAAEVAASQTQYYLKYFNPEIVYPKNARIMLDNGDIVRSTVVNNTSNPNVDMTGWVKVSSVSQIFDETYNITQSVINGNLITVDNFGAKGDGVTDDSAAFQAYCDSALTGQNLYLGAKGRYILKNQVDLKGKGLVGNGCGKVSEFYYNLGCIDVDGSSPDLQGKTAFINCGPTIQNLTARCSNGAGKQVSFIEIDGYLANIDHITLINFYNQIVVKQALVGFNFTNAWLYYSQNAGIYCEDPLNRVSTTGTFHNIYFQLGDGHAMIFDRDVHGCDFDNIIFESMNGGIKARTVAHCGFGKFWCENLKTATSKDWLEVTGANSCYGNSFTGYVKLLGGWTSKTSPTLDSLPTNNYGGVSVSAEGISIVNAGNKAKMLMLPSGFKTGNATIDETHISSSTVTPLVKRRVIGADSSGAQYLASDTYTKLSRKWGTYNHGSNNAGAFYAPMMLTYDQSFSTPQNNNGWKIVKESTGVYRVERVSGNTSVITNGHIVVGSPLMGSRLGTGTGATHGIQMIETYAGSWTSYTEAAGFKVFWRDSSNALVDPHRFTVAFTATS</sequence>
<keyword evidence="5" id="KW-1160">Virus entry into host cell</keyword>
<evidence type="ECO:0007829" key="12">
    <source>
        <dbReference type="PDB" id="5JSD"/>
    </source>
</evidence>
<keyword evidence="6" id="KW-1238">Degradation of host capsule during virus entry</keyword>
<gene>
    <name evidence="9" type="ORF">phiAB6_gp40</name>
</gene>
<dbReference type="PDBsum" id="5JS4"/>
<evidence type="ECO:0000256" key="4">
    <source>
        <dbReference type="ARBA" id="ARBA00022844"/>
    </source>
</evidence>
<dbReference type="PDB" id="5JSE">
    <property type="method" value="X-ray"/>
    <property type="resolution" value="1.89 A"/>
    <property type="chains" value="A/B/C=1-699"/>
</dbReference>
<evidence type="ECO:0000256" key="1">
    <source>
        <dbReference type="ARBA" id="ARBA00004328"/>
    </source>
</evidence>
<name>A0A159BDB5_9CAUD</name>
<accession>A0A159BDB5</accession>
<keyword evidence="3" id="KW-1227">Viral tail protein</keyword>
<dbReference type="GeneID" id="29059051"/>
<feature type="coiled-coil region" evidence="7">
    <location>
        <begin position="122"/>
        <end position="149"/>
    </location>
</feature>
<evidence type="ECO:0000256" key="3">
    <source>
        <dbReference type="ARBA" id="ARBA00022732"/>
    </source>
</evidence>
<evidence type="ECO:0000256" key="7">
    <source>
        <dbReference type="SAM" id="Coils"/>
    </source>
</evidence>
<reference evidence="9 10" key="1">
    <citation type="journal article" date="2016" name="PLoS ONE">
        <title>The Tail Associated Protein of Acinetobacter baumannii Phage PhiAB6 Is the Host Specificity Determinant Possessing Exopolysaccharide Depolymerase Activity.</title>
        <authorList>
            <person name="Lai M.J."/>
            <person name="Chang K.C."/>
            <person name="Huang S.W."/>
            <person name="Luo C.H."/>
            <person name="Chiou P.Y."/>
            <person name="Wu C.C."/>
            <person name="Lin N.T."/>
        </authorList>
    </citation>
    <scope>NUCLEOTIDE SEQUENCE [LARGE SCALE GENOMIC DNA]</scope>
</reference>
<dbReference type="SMR" id="A0A159BDB5"/>
<reference evidence="11 12" key="2">
    <citation type="journal article" date="2017" name="Sci. Rep.">
        <title>Structural basis for fragmenting the exopolysaccharide of Acinetobacter baumannii by bacteriophage AB6 tailspike protein.</title>
        <authorList>
            <person name="Lee I.M."/>
            <person name="Tu I.F."/>
            <person name="Yang F.L."/>
            <person name="Ko T.P."/>
            <person name="Liao J.H."/>
            <person name="Lin N.T."/>
            <person name="Wu C.Y."/>
            <person name="Ren C.T."/>
            <person name="Wang A.H."/>
            <person name="Chang C.M."/>
            <person name="Huang K.F."/>
            <person name="Wu S.H."/>
        </authorList>
    </citation>
    <scope>X-RAY CRYSTALLOGRAPHY (1.48 ANGSTROMS)</scope>
</reference>
<dbReference type="SUPFAM" id="SSF51126">
    <property type="entry name" value="Pectin lyase-like"/>
    <property type="match status" value="1"/>
</dbReference>
<dbReference type="InterPro" id="IPR024535">
    <property type="entry name" value="RHGA/B-epi-like_pectate_lyase"/>
</dbReference>
<evidence type="ECO:0000313" key="10">
    <source>
        <dbReference type="Proteomes" id="UP000204506"/>
    </source>
</evidence>
<dbReference type="RefSeq" id="YP_009288671.1">
    <property type="nucleotide sequence ID" value="NC_031086.1"/>
</dbReference>
<dbReference type="PDBsum" id="5JSE"/>
<protein>
    <submittedName>
        <fullName evidence="9">Tail fiber</fullName>
    </submittedName>
</protein>
<dbReference type="GO" id="GO:0098996">
    <property type="term" value="P:symbiont entry into host cell via disruption of host cell glycocalyx"/>
    <property type="evidence" value="ECO:0007669"/>
    <property type="project" value="UniProtKB-KW"/>
</dbReference>
<comment type="subcellular location">
    <subcellularLocation>
        <location evidence="1">Virion</location>
    </subcellularLocation>
</comment>
<evidence type="ECO:0000259" key="8">
    <source>
        <dbReference type="Pfam" id="PF12708"/>
    </source>
</evidence>
<dbReference type="Pfam" id="PF12708">
    <property type="entry name" value="Pect-lyase_RHGA_epim"/>
    <property type="match status" value="1"/>
</dbReference>
<keyword evidence="11 12" id="KW-0002">3D-structure</keyword>
<keyword evidence="2" id="KW-1235">Degradation of host cell envelope components during virus entry</keyword>
<dbReference type="EMBL" id="KT339321">
    <property type="protein sequence ID" value="ALA12264.1"/>
    <property type="molecule type" value="Genomic_DNA"/>
</dbReference>
<dbReference type="InterPro" id="IPR012334">
    <property type="entry name" value="Pectin_lyas_fold"/>
</dbReference>
<dbReference type="PDBsum" id="5JSD"/>
<dbReference type="GO" id="GO:0098015">
    <property type="term" value="C:virus tail"/>
    <property type="evidence" value="ECO:0007669"/>
    <property type="project" value="UniProtKB-KW"/>
</dbReference>
<dbReference type="KEGG" id="vg:29059051"/>
<dbReference type="PDB" id="5JS4">
    <property type="method" value="X-ray"/>
    <property type="resolution" value="1.48 A"/>
    <property type="chains" value="A/B/C=1-699"/>
</dbReference>
<feature type="domain" description="Rhamnogalacturonase A/B/Epimerase-like pectate lyase" evidence="8">
    <location>
        <begin position="225"/>
        <end position="432"/>
    </location>
</feature>
<evidence type="ECO:0000256" key="2">
    <source>
        <dbReference type="ARBA" id="ARBA00022717"/>
    </source>
</evidence>
<keyword evidence="10" id="KW-1185">Reference proteome</keyword>
<dbReference type="InterPro" id="IPR011050">
    <property type="entry name" value="Pectin_lyase_fold/virulence"/>
</dbReference>
<dbReference type="PDB" id="5JSD">
    <property type="method" value="X-ray"/>
    <property type="resolution" value="1.48 A"/>
    <property type="chains" value="A/B/C=1-699"/>
</dbReference>
<organism evidence="9 10">
    <name type="scientific">Acinetobacter phage phiAB6</name>
    <dbReference type="NCBI Taxonomy" id="1698439"/>
    <lineage>
        <taxon>Viruses</taxon>
        <taxon>Duplodnaviria</taxon>
        <taxon>Heunggongvirae</taxon>
        <taxon>Uroviricota</taxon>
        <taxon>Caudoviricetes</taxon>
        <taxon>Autographivirales</taxon>
        <taxon>Autoscriptoviridae</taxon>
        <taxon>Beijerinckvirinae</taxon>
        <taxon>Friunavirus</taxon>
        <taxon>Friunavirus AB6</taxon>
    </lineage>
</organism>
<keyword evidence="7" id="KW-0175">Coiled coil</keyword>
<dbReference type="GO" id="GO:0098994">
    <property type="term" value="P:symbiont entry into host cell via disruption of host cell envelope"/>
    <property type="evidence" value="ECO:0007669"/>
    <property type="project" value="UniProtKB-KW"/>
</dbReference>
<evidence type="ECO:0000313" key="9">
    <source>
        <dbReference type="EMBL" id="ALA12264.1"/>
    </source>
</evidence>
<keyword evidence="4" id="KW-0946">Virion</keyword>
<dbReference type="OrthoDB" id="644at10239"/>